<dbReference type="SUPFAM" id="SSF53850">
    <property type="entry name" value="Periplasmic binding protein-like II"/>
    <property type="match status" value="1"/>
</dbReference>
<dbReference type="InterPro" id="IPR005119">
    <property type="entry name" value="LysR_subst-bd"/>
</dbReference>
<evidence type="ECO:0000313" key="7">
    <source>
        <dbReference type="Proteomes" id="UP000272778"/>
    </source>
</evidence>
<evidence type="ECO:0000256" key="4">
    <source>
        <dbReference type="ARBA" id="ARBA00023163"/>
    </source>
</evidence>
<dbReference type="InterPro" id="IPR036390">
    <property type="entry name" value="WH_DNA-bd_sf"/>
</dbReference>
<evidence type="ECO:0000256" key="2">
    <source>
        <dbReference type="ARBA" id="ARBA00023015"/>
    </source>
</evidence>
<dbReference type="RefSeq" id="WP_124149611.1">
    <property type="nucleotide sequence ID" value="NZ_RQIS01000002.1"/>
</dbReference>
<evidence type="ECO:0000313" key="6">
    <source>
        <dbReference type="EMBL" id="RQH08912.1"/>
    </source>
</evidence>
<organism evidence="6 7">
    <name type="scientific">Paraburkholderia dinghuensis</name>
    <dbReference type="NCBI Taxonomy" id="2305225"/>
    <lineage>
        <taxon>Bacteria</taxon>
        <taxon>Pseudomonadati</taxon>
        <taxon>Pseudomonadota</taxon>
        <taxon>Betaproteobacteria</taxon>
        <taxon>Burkholderiales</taxon>
        <taxon>Burkholderiaceae</taxon>
        <taxon>Paraburkholderia</taxon>
    </lineage>
</organism>
<sequence>MIDRFQAMRTFIRIVDTNSFTKAAQSLDMPRASATTILQNLEALLGTQLLVRTTRRLSLTSEGAAYYERCARILADIDDAEASVRQTPGGVAGRLRVEMPGLIANAIVLPELDDFHARYPQIDLVIGVSLRNVDLVGEGVDCSIQLGELPDSGFAARRLGVLEHVTCASPAYLERHGAPASFDELARHPAVNFLSPLSGRPLEFDFEVDGSPTKVKVDGFVNVCDELAYLTCGLQGLGLVQPPLLAAQPYLDSGALIEVLPQWKPLPTPVSVALVKTRQVSLRVRVFIDWLTELFEGAGTVNRDLSRVRQLLGGLQPA</sequence>
<dbReference type="InterPro" id="IPR058163">
    <property type="entry name" value="LysR-type_TF_proteobact-type"/>
</dbReference>
<evidence type="ECO:0000256" key="3">
    <source>
        <dbReference type="ARBA" id="ARBA00023125"/>
    </source>
</evidence>
<dbReference type="PROSITE" id="PS50931">
    <property type="entry name" value="HTH_LYSR"/>
    <property type="match status" value="1"/>
</dbReference>
<name>A0A3N6NII7_9BURK</name>
<dbReference type="CDD" id="cd08472">
    <property type="entry name" value="PBP2_CrgA_like_3"/>
    <property type="match status" value="1"/>
</dbReference>
<dbReference type="PANTHER" id="PTHR30537">
    <property type="entry name" value="HTH-TYPE TRANSCRIPTIONAL REGULATOR"/>
    <property type="match status" value="1"/>
</dbReference>
<feature type="domain" description="HTH lysR-type" evidence="5">
    <location>
        <begin position="3"/>
        <end position="60"/>
    </location>
</feature>
<keyword evidence="2" id="KW-0805">Transcription regulation</keyword>
<gene>
    <name evidence="6" type="ORF">D1Y85_03280</name>
</gene>
<keyword evidence="7" id="KW-1185">Reference proteome</keyword>
<dbReference type="GO" id="GO:0006351">
    <property type="term" value="P:DNA-templated transcription"/>
    <property type="evidence" value="ECO:0007669"/>
    <property type="project" value="TreeGrafter"/>
</dbReference>
<dbReference type="Gene3D" id="3.40.190.290">
    <property type="match status" value="1"/>
</dbReference>
<evidence type="ECO:0000259" key="5">
    <source>
        <dbReference type="PROSITE" id="PS50931"/>
    </source>
</evidence>
<dbReference type="GO" id="GO:0003700">
    <property type="term" value="F:DNA-binding transcription factor activity"/>
    <property type="evidence" value="ECO:0007669"/>
    <property type="project" value="InterPro"/>
</dbReference>
<dbReference type="SUPFAM" id="SSF46785">
    <property type="entry name" value="Winged helix' DNA-binding domain"/>
    <property type="match status" value="1"/>
</dbReference>
<keyword evidence="3" id="KW-0238">DNA-binding</keyword>
<dbReference type="PANTHER" id="PTHR30537:SF72">
    <property type="entry name" value="LYSR FAMILY TRANSCRIPTIONAL REGULATOR"/>
    <property type="match status" value="1"/>
</dbReference>
<dbReference type="OrthoDB" id="9076738at2"/>
<accession>A0A3N6NII7</accession>
<reference evidence="6 7" key="1">
    <citation type="submission" date="2018-11" db="EMBL/GenBank/DDBJ databases">
        <title>Paraburkholderia sp. DHOA04, isolated from soil.</title>
        <authorList>
            <person name="Gao Z.-H."/>
            <person name="Qiu L.-H."/>
            <person name="Fu J.-C."/>
        </authorList>
    </citation>
    <scope>NUCLEOTIDE SEQUENCE [LARGE SCALE GENOMIC DNA]</scope>
    <source>
        <strain evidence="6 7">DHOA04</strain>
    </source>
</reference>
<dbReference type="AlphaFoldDB" id="A0A3N6NII7"/>
<dbReference type="Proteomes" id="UP000272778">
    <property type="component" value="Unassembled WGS sequence"/>
</dbReference>
<dbReference type="Pfam" id="PF03466">
    <property type="entry name" value="LysR_substrate"/>
    <property type="match status" value="1"/>
</dbReference>
<protein>
    <submittedName>
        <fullName evidence="6">LysR family transcriptional regulator</fullName>
    </submittedName>
</protein>
<comment type="similarity">
    <text evidence="1">Belongs to the LysR transcriptional regulatory family.</text>
</comment>
<dbReference type="FunFam" id="1.10.10.10:FF:000001">
    <property type="entry name" value="LysR family transcriptional regulator"/>
    <property type="match status" value="1"/>
</dbReference>
<dbReference type="InterPro" id="IPR036388">
    <property type="entry name" value="WH-like_DNA-bd_sf"/>
</dbReference>
<dbReference type="Gene3D" id="1.10.10.10">
    <property type="entry name" value="Winged helix-like DNA-binding domain superfamily/Winged helix DNA-binding domain"/>
    <property type="match status" value="1"/>
</dbReference>
<proteinExistence type="inferred from homology"/>
<dbReference type="Pfam" id="PF00126">
    <property type="entry name" value="HTH_1"/>
    <property type="match status" value="1"/>
</dbReference>
<dbReference type="InterPro" id="IPR000847">
    <property type="entry name" value="LysR_HTH_N"/>
</dbReference>
<dbReference type="EMBL" id="RQIS01000002">
    <property type="protein sequence ID" value="RQH08912.1"/>
    <property type="molecule type" value="Genomic_DNA"/>
</dbReference>
<evidence type="ECO:0000256" key="1">
    <source>
        <dbReference type="ARBA" id="ARBA00009437"/>
    </source>
</evidence>
<keyword evidence="4" id="KW-0804">Transcription</keyword>
<comment type="caution">
    <text evidence="6">The sequence shown here is derived from an EMBL/GenBank/DDBJ whole genome shotgun (WGS) entry which is preliminary data.</text>
</comment>
<dbReference type="GO" id="GO:0043565">
    <property type="term" value="F:sequence-specific DNA binding"/>
    <property type="evidence" value="ECO:0007669"/>
    <property type="project" value="TreeGrafter"/>
</dbReference>